<feature type="chain" id="PRO_5046751656" evidence="1">
    <location>
        <begin position="23"/>
        <end position="119"/>
    </location>
</feature>
<gene>
    <name evidence="2" type="ORF">ACFFH7_28400</name>
</gene>
<sequence length="119" mass="12523">MVVRTALVSAAMVIITATPAQAGPEAVSTCDAGSFCAWGAENYTGKVARLSLETVSGTSICVPLPEKLVARSLANLMTKDVSVYESASCSTEAEFTTYPKGGTYVPRAPFVVRAIEVWE</sequence>
<accession>A0ABV6MYS4</accession>
<dbReference type="EMBL" id="JBHLUD010000009">
    <property type="protein sequence ID" value="MFC0545463.1"/>
    <property type="molecule type" value="Genomic_DNA"/>
</dbReference>
<reference evidence="2 3" key="1">
    <citation type="submission" date="2024-09" db="EMBL/GenBank/DDBJ databases">
        <authorList>
            <person name="Sun Q."/>
            <person name="Mori K."/>
        </authorList>
    </citation>
    <scope>NUCLEOTIDE SEQUENCE [LARGE SCALE GENOMIC DNA]</scope>
    <source>
        <strain evidence="2 3">TBRC 1432</strain>
    </source>
</reference>
<dbReference type="RefSeq" id="WP_273934518.1">
    <property type="nucleotide sequence ID" value="NZ_CP097263.1"/>
</dbReference>
<dbReference type="Pfam" id="PF03995">
    <property type="entry name" value="Inhibitor_I36"/>
    <property type="match status" value="1"/>
</dbReference>
<evidence type="ECO:0000313" key="2">
    <source>
        <dbReference type="EMBL" id="MFC0545463.1"/>
    </source>
</evidence>
<organism evidence="2 3">
    <name type="scientific">Kutzneria chonburiensis</name>
    <dbReference type="NCBI Taxonomy" id="1483604"/>
    <lineage>
        <taxon>Bacteria</taxon>
        <taxon>Bacillati</taxon>
        <taxon>Actinomycetota</taxon>
        <taxon>Actinomycetes</taxon>
        <taxon>Pseudonocardiales</taxon>
        <taxon>Pseudonocardiaceae</taxon>
        <taxon>Kutzneria</taxon>
    </lineage>
</organism>
<evidence type="ECO:0000313" key="3">
    <source>
        <dbReference type="Proteomes" id="UP001589810"/>
    </source>
</evidence>
<proteinExistence type="predicted"/>
<keyword evidence="1" id="KW-0732">Signal</keyword>
<keyword evidence="3" id="KW-1185">Reference proteome</keyword>
<name>A0ABV6MYS4_9PSEU</name>
<feature type="signal peptide" evidence="1">
    <location>
        <begin position="1"/>
        <end position="22"/>
    </location>
</feature>
<evidence type="ECO:0000256" key="1">
    <source>
        <dbReference type="SAM" id="SignalP"/>
    </source>
</evidence>
<protein>
    <submittedName>
        <fullName evidence="2">Peptidase inhibitor family I36 protein</fullName>
    </submittedName>
</protein>
<dbReference type="Proteomes" id="UP001589810">
    <property type="component" value="Unassembled WGS sequence"/>
</dbReference>
<comment type="caution">
    <text evidence="2">The sequence shown here is derived from an EMBL/GenBank/DDBJ whole genome shotgun (WGS) entry which is preliminary data.</text>
</comment>